<gene>
    <name evidence="1" type="ORF">SETTUDRAFT_163548</name>
</gene>
<dbReference type="AlphaFoldDB" id="R0K5A4"/>
<protein>
    <recommendedName>
        <fullName evidence="3">DUF4149 domain-containing protein</fullName>
    </recommendedName>
</protein>
<dbReference type="HOGENOM" id="CLU_2484739_0_0_1"/>
<organism evidence="1 2">
    <name type="scientific">Exserohilum turcicum (strain 28A)</name>
    <name type="common">Northern leaf blight fungus</name>
    <name type="synonym">Setosphaeria turcica</name>
    <dbReference type="NCBI Taxonomy" id="671987"/>
    <lineage>
        <taxon>Eukaryota</taxon>
        <taxon>Fungi</taxon>
        <taxon>Dikarya</taxon>
        <taxon>Ascomycota</taxon>
        <taxon>Pezizomycotina</taxon>
        <taxon>Dothideomycetes</taxon>
        <taxon>Pleosporomycetidae</taxon>
        <taxon>Pleosporales</taxon>
        <taxon>Pleosporineae</taxon>
        <taxon>Pleosporaceae</taxon>
        <taxon>Exserohilum</taxon>
    </lineage>
</organism>
<dbReference type="GeneID" id="19398798"/>
<evidence type="ECO:0000313" key="1">
    <source>
        <dbReference type="EMBL" id="EOA84694.1"/>
    </source>
</evidence>
<dbReference type="Proteomes" id="UP000016935">
    <property type="component" value="Unassembled WGS sequence"/>
</dbReference>
<sequence>MPFAIAGVTAGLNLILCGPQTKRLMIERVHQATHEANVRLDPGVKRKEMEVLNKAFSRAHAMSIHLNLVTIGATLWWGWQLVSKLQF</sequence>
<evidence type="ECO:0000313" key="2">
    <source>
        <dbReference type="Proteomes" id="UP000016935"/>
    </source>
</evidence>
<dbReference type="EMBL" id="KB908703">
    <property type="protein sequence ID" value="EOA84694.1"/>
    <property type="molecule type" value="Genomic_DNA"/>
</dbReference>
<reference evidence="1 2" key="1">
    <citation type="journal article" date="2012" name="PLoS Pathog.">
        <title>Diverse lifestyles and strategies of plant pathogenesis encoded in the genomes of eighteen Dothideomycetes fungi.</title>
        <authorList>
            <person name="Ohm R.A."/>
            <person name="Feau N."/>
            <person name="Henrissat B."/>
            <person name="Schoch C.L."/>
            <person name="Horwitz B.A."/>
            <person name="Barry K.W."/>
            <person name="Condon B.J."/>
            <person name="Copeland A.C."/>
            <person name="Dhillon B."/>
            <person name="Glaser F."/>
            <person name="Hesse C.N."/>
            <person name="Kosti I."/>
            <person name="LaButti K."/>
            <person name="Lindquist E.A."/>
            <person name="Lucas S."/>
            <person name="Salamov A.A."/>
            <person name="Bradshaw R.E."/>
            <person name="Ciuffetti L."/>
            <person name="Hamelin R.C."/>
            <person name="Kema G.H.J."/>
            <person name="Lawrence C."/>
            <person name="Scott J.A."/>
            <person name="Spatafora J.W."/>
            <person name="Turgeon B.G."/>
            <person name="de Wit P.J.G.M."/>
            <person name="Zhong S."/>
            <person name="Goodwin S.B."/>
            <person name="Grigoriev I.V."/>
        </authorList>
    </citation>
    <scope>NUCLEOTIDE SEQUENCE [LARGE SCALE GENOMIC DNA]</scope>
    <source>
        <strain evidence="2">28A</strain>
    </source>
</reference>
<dbReference type="RefSeq" id="XP_008027264.1">
    <property type="nucleotide sequence ID" value="XM_008029073.1"/>
</dbReference>
<keyword evidence="2" id="KW-1185">Reference proteome</keyword>
<name>R0K5A4_EXST2</name>
<evidence type="ECO:0008006" key="3">
    <source>
        <dbReference type="Google" id="ProtNLM"/>
    </source>
</evidence>
<accession>R0K5A4</accession>
<proteinExistence type="predicted"/>
<reference evidence="1 2" key="2">
    <citation type="journal article" date="2013" name="PLoS Genet.">
        <title>Comparative genome structure, secondary metabolite, and effector coding capacity across Cochliobolus pathogens.</title>
        <authorList>
            <person name="Condon B.J."/>
            <person name="Leng Y."/>
            <person name="Wu D."/>
            <person name="Bushley K.E."/>
            <person name="Ohm R.A."/>
            <person name="Otillar R."/>
            <person name="Martin J."/>
            <person name="Schackwitz W."/>
            <person name="Grimwood J."/>
            <person name="MohdZainudin N."/>
            <person name="Xue C."/>
            <person name="Wang R."/>
            <person name="Manning V.A."/>
            <person name="Dhillon B."/>
            <person name="Tu Z.J."/>
            <person name="Steffenson B.J."/>
            <person name="Salamov A."/>
            <person name="Sun H."/>
            <person name="Lowry S."/>
            <person name="LaButti K."/>
            <person name="Han J."/>
            <person name="Copeland A."/>
            <person name="Lindquist E."/>
            <person name="Barry K."/>
            <person name="Schmutz J."/>
            <person name="Baker S.E."/>
            <person name="Ciuffetti L.M."/>
            <person name="Grigoriev I.V."/>
            <person name="Zhong S."/>
            <person name="Turgeon B.G."/>
        </authorList>
    </citation>
    <scope>NUCLEOTIDE SEQUENCE [LARGE SCALE GENOMIC DNA]</scope>
    <source>
        <strain evidence="2">28A</strain>
    </source>
</reference>
<dbReference type="OrthoDB" id="1641132at2759"/>